<evidence type="ECO:0000256" key="7">
    <source>
        <dbReference type="ARBA" id="ARBA00023136"/>
    </source>
</evidence>
<gene>
    <name evidence="12" type="ORF">niasHS_014744</name>
</gene>
<feature type="transmembrane region" description="Helical" evidence="11">
    <location>
        <begin position="18"/>
        <end position="36"/>
    </location>
</feature>
<evidence type="ECO:0000256" key="5">
    <source>
        <dbReference type="ARBA" id="ARBA00022847"/>
    </source>
</evidence>
<accession>A0ABD2ILN1</accession>
<protein>
    <recommendedName>
        <fullName evidence="10">Transporter</fullName>
    </recommendedName>
</protein>
<dbReference type="Gene3D" id="1.25.40.850">
    <property type="match status" value="1"/>
</dbReference>
<comment type="subcellular location">
    <subcellularLocation>
        <location evidence="1">Membrane</location>
        <topology evidence="1">Multi-pass membrane protein</topology>
    </subcellularLocation>
</comment>
<feature type="transmembrane region" description="Helical" evidence="11">
    <location>
        <begin position="187"/>
        <end position="207"/>
    </location>
</feature>
<feature type="disulfide bond" evidence="9">
    <location>
        <begin position="129"/>
        <end position="138"/>
    </location>
</feature>
<dbReference type="PRINTS" id="PR00176">
    <property type="entry name" value="NANEUSMPORT"/>
</dbReference>
<feature type="transmembrane region" description="Helical" evidence="11">
    <location>
        <begin position="430"/>
        <end position="454"/>
    </location>
</feature>
<evidence type="ECO:0000256" key="9">
    <source>
        <dbReference type="PIRSR" id="PIRSR600175-2"/>
    </source>
</evidence>
<evidence type="ECO:0000256" key="11">
    <source>
        <dbReference type="SAM" id="Phobius"/>
    </source>
</evidence>
<feature type="transmembrane region" description="Helical" evidence="11">
    <location>
        <begin position="216"/>
        <end position="249"/>
    </location>
</feature>
<dbReference type="InterPro" id="IPR027482">
    <property type="entry name" value="Sec1-like_dom2"/>
</dbReference>
<dbReference type="GO" id="GO:0015293">
    <property type="term" value="F:symporter activity"/>
    <property type="evidence" value="ECO:0007669"/>
    <property type="project" value="UniProtKB-KW"/>
</dbReference>
<dbReference type="PANTHER" id="PTHR11616:SF20">
    <property type="entry name" value="SODIUM- AND CHLORIDE-DEPENDENT BETAINE TRANSPORTER"/>
    <property type="match status" value="1"/>
</dbReference>
<keyword evidence="9" id="KW-1015">Disulfide bond</keyword>
<feature type="binding site" evidence="8">
    <location>
        <position position="372"/>
    </location>
    <ligand>
        <name>Na(+)</name>
        <dbReference type="ChEBI" id="CHEBI:29101"/>
        <label>1</label>
    </ligand>
</feature>
<feature type="binding site" evidence="8">
    <location>
        <position position="26"/>
    </location>
    <ligand>
        <name>Na(+)</name>
        <dbReference type="ChEBI" id="CHEBI:29101"/>
        <label>1</label>
    </ligand>
</feature>
<evidence type="ECO:0000256" key="2">
    <source>
        <dbReference type="ARBA" id="ARBA00009884"/>
    </source>
</evidence>
<evidence type="ECO:0000256" key="8">
    <source>
        <dbReference type="PIRSR" id="PIRSR600175-1"/>
    </source>
</evidence>
<feature type="transmembrane region" description="Helical" evidence="11">
    <location>
        <begin position="297"/>
        <end position="319"/>
    </location>
</feature>
<feature type="binding site" evidence="8">
    <location>
        <position position="369"/>
    </location>
    <ligand>
        <name>Na(+)</name>
        <dbReference type="ChEBI" id="CHEBI:29101"/>
        <label>1</label>
    </ligand>
</feature>
<keyword evidence="4 10" id="KW-0812">Transmembrane</keyword>
<evidence type="ECO:0000256" key="10">
    <source>
        <dbReference type="RuleBase" id="RU003732"/>
    </source>
</evidence>
<dbReference type="SUPFAM" id="SSF161070">
    <property type="entry name" value="SNF-like"/>
    <property type="match status" value="1"/>
</dbReference>
<keyword evidence="8" id="KW-0915">Sodium</keyword>
<feature type="binding site" evidence="8">
    <location>
        <position position="272"/>
    </location>
    <ligand>
        <name>Na(+)</name>
        <dbReference type="ChEBI" id="CHEBI:29101"/>
        <label>1</label>
    </ligand>
</feature>
<dbReference type="GO" id="GO:0016020">
    <property type="term" value="C:membrane"/>
    <property type="evidence" value="ECO:0007669"/>
    <property type="project" value="UniProtKB-SubCell"/>
</dbReference>
<dbReference type="SUPFAM" id="SSF56815">
    <property type="entry name" value="Sec1/munc18-like (SM) proteins"/>
    <property type="match status" value="1"/>
</dbReference>
<comment type="similarity">
    <text evidence="2">Belongs to the STXBP/unc-18/SEC1 family.</text>
</comment>
<dbReference type="InterPro" id="IPR043127">
    <property type="entry name" value="Sec-1-like_dom3a"/>
</dbReference>
<name>A0ABD2ILN1_HETSC</name>
<dbReference type="InterPro" id="IPR043154">
    <property type="entry name" value="Sec-1-like_dom1"/>
</dbReference>
<proteinExistence type="inferred from homology"/>
<evidence type="ECO:0000313" key="13">
    <source>
        <dbReference type="Proteomes" id="UP001620645"/>
    </source>
</evidence>
<keyword evidence="5 10" id="KW-0769">Symport</keyword>
<dbReference type="InterPro" id="IPR037272">
    <property type="entry name" value="SNS_sf"/>
</dbReference>
<feature type="transmembrane region" description="Helical" evidence="11">
    <location>
        <begin position="357"/>
        <end position="378"/>
    </location>
</feature>
<dbReference type="Pfam" id="PF00995">
    <property type="entry name" value="Sec1"/>
    <property type="match status" value="1"/>
</dbReference>
<dbReference type="Gene3D" id="3.40.50.2060">
    <property type="match status" value="1"/>
</dbReference>
<keyword evidence="8" id="KW-0479">Metal-binding</keyword>
<dbReference type="EMBL" id="JBICCN010000309">
    <property type="protein sequence ID" value="KAL3078962.1"/>
    <property type="molecule type" value="Genomic_DNA"/>
</dbReference>
<dbReference type="Gene3D" id="3.40.50.1910">
    <property type="match status" value="1"/>
</dbReference>
<dbReference type="NCBIfam" id="NF037979">
    <property type="entry name" value="Na_transp"/>
    <property type="match status" value="1"/>
</dbReference>
<keyword evidence="3 10" id="KW-0813">Transport</keyword>
<feature type="binding site" evidence="8">
    <location>
        <position position="373"/>
    </location>
    <ligand>
        <name>Na(+)</name>
        <dbReference type="ChEBI" id="CHEBI:29101"/>
        <label>1</label>
    </ligand>
</feature>
<evidence type="ECO:0000313" key="12">
    <source>
        <dbReference type="EMBL" id="KAL3078962.1"/>
    </source>
</evidence>
<dbReference type="PANTHER" id="PTHR11616">
    <property type="entry name" value="SODIUM/CHLORIDE DEPENDENT TRANSPORTER"/>
    <property type="match status" value="1"/>
</dbReference>
<dbReference type="InterPro" id="IPR000175">
    <property type="entry name" value="Na/ntran_symport"/>
</dbReference>
<keyword evidence="6 11" id="KW-1133">Transmembrane helix</keyword>
<comment type="similarity">
    <text evidence="10">Belongs to the sodium:neurotransmitter symporter (SNF) (TC 2.A.22) family.</text>
</comment>
<dbReference type="Gene3D" id="3.90.830.10">
    <property type="entry name" value="Syntaxin Binding Protein 1, Chain A, domain 2"/>
    <property type="match status" value="1"/>
</dbReference>
<feature type="transmembrane region" description="Helical" evidence="11">
    <location>
        <begin position="48"/>
        <end position="69"/>
    </location>
</feature>
<dbReference type="Pfam" id="PF00209">
    <property type="entry name" value="SNF"/>
    <property type="match status" value="1"/>
</dbReference>
<evidence type="ECO:0000256" key="3">
    <source>
        <dbReference type="ARBA" id="ARBA00022448"/>
    </source>
</evidence>
<dbReference type="InterPro" id="IPR043155">
    <property type="entry name" value="VPS33_dom3b"/>
</dbReference>
<dbReference type="InterPro" id="IPR036045">
    <property type="entry name" value="Sec1-like_sf"/>
</dbReference>
<reference evidence="12 13" key="1">
    <citation type="submission" date="2024-10" db="EMBL/GenBank/DDBJ databases">
        <authorList>
            <person name="Kim D."/>
        </authorList>
    </citation>
    <scope>NUCLEOTIDE SEQUENCE [LARGE SCALE GENOMIC DNA]</scope>
    <source>
        <strain evidence="12">Taebaek</strain>
    </source>
</reference>
<evidence type="ECO:0000256" key="6">
    <source>
        <dbReference type="ARBA" id="ARBA00022989"/>
    </source>
</evidence>
<keyword evidence="13" id="KW-1185">Reference proteome</keyword>
<organism evidence="12 13">
    <name type="scientific">Heterodera schachtii</name>
    <name type="common">Sugarbeet cyst nematode worm</name>
    <name type="synonym">Tylenchus schachtii</name>
    <dbReference type="NCBI Taxonomy" id="97005"/>
    <lineage>
        <taxon>Eukaryota</taxon>
        <taxon>Metazoa</taxon>
        <taxon>Ecdysozoa</taxon>
        <taxon>Nematoda</taxon>
        <taxon>Chromadorea</taxon>
        <taxon>Rhabditida</taxon>
        <taxon>Tylenchina</taxon>
        <taxon>Tylenchomorpha</taxon>
        <taxon>Tylenchoidea</taxon>
        <taxon>Heteroderidae</taxon>
        <taxon>Heteroderinae</taxon>
        <taxon>Heterodera</taxon>
    </lineage>
</organism>
<feature type="binding site" evidence="8">
    <location>
        <position position="31"/>
    </location>
    <ligand>
        <name>Na(+)</name>
        <dbReference type="ChEBI" id="CHEBI:29101"/>
        <label>1</label>
    </ligand>
</feature>
<evidence type="ECO:0000256" key="4">
    <source>
        <dbReference type="ARBA" id="ARBA00022692"/>
    </source>
</evidence>
<feature type="transmembrane region" description="Helical" evidence="11">
    <location>
        <begin position="508"/>
        <end position="534"/>
    </location>
</feature>
<dbReference type="Proteomes" id="UP001620645">
    <property type="component" value="Unassembled WGS sequence"/>
</dbReference>
<feature type="binding site" evidence="8">
    <location>
        <position position="27"/>
    </location>
    <ligand>
        <name>Na(+)</name>
        <dbReference type="ChEBI" id="CHEBI:29101"/>
        <label>1</label>
    </ligand>
</feature>
<feature type="transmembrane region" description="Helical" evidence="11">
    <location>
        <begin position="90"/>
        <end position="117"/>
    </location>
</feature>
<evidence type="ECO:0000256" key="1">
    <source>
        <dbReference type="ARBA" id="ARBA00004141"/>
    </source>
</evidence>
<dbReference type="PROSITE" id="PS00610">
    <property type="entry name" value="NA_NEUROTRAN_SYMP_1"/>
    <property type="match status" value="1"/>
</dbReference>
<feature type="binding site" evidence="8">
    <location>
        <position position="304"/>
    </location>
    <ligand>
        <name>Na(+)</name>
        <dbReference type="ChEBI" id="CHEBI:29101"/>
        <label>1</label>
    </ligand>
</feature>
<dbReference type="AlphaFoldDB" id="A0ABD2ILN1"/>
<keyword evidence="7 11" id="KW-0472">Membrane</keyword>
<dbReference type="InterPro" id="IPR001619">
    <property type="entry name" value="Sec1-like"/>
</dbReference>
<sequence>MPDAESVDRGQWTGRFDFLMSMIAYAVGLGNVWRFPYLCYKNGGGSFLVVYALFFTFGAVPIFIMEVTIGQYLQRGAMEMWKMCPIFKGVGIGNVIISFMCIAYFCVIVSWAVFYMISSFNSPFPWETCNNWWNNGQCVSGKENETDIQQLSSNLSVYGLTIESSVEQFWERRVLKQTASIDDIGGIQWELLGLMFLAWVVVYFALWKGITQARKFVYFCALFPYFLILVLLIRGITLPGAGKGIIFYLKPNITKLTDTTVWKDAGTQVFYSYGVGFGTLIALGSHNKFNHNCYHDAMVVCVINGMTSILAGFAIFSVLGHLSESAKKPIAEIVKPGVGLAFLAYPEVASNLPFKQIWAFLFFLMITILGLDSQVCMVEGLFTALEDTFPTILLKHKKLSLLVACIIFFIIGIPMVTYAGAHWLTLVDSYGASGIALLFVVFFEVVGVAWGFGARRIRAALKQMIGIYPLPIFTVLWKYTAPLSASILFIFCLVMYEPLRYPTGVYYPFWAEVLGFCLSACSMVVIPGYALYYMCCAGQDGDRRLSLLQRFRQGIHPPKEYDFGLSSALLSDNEQHAKDDDEEDEKELELLLMNDFDEFSLVSKLNRQKLLHLLLSVLGKKELVVEQCLLRPLDKLCSMSVLQSHGCVRVHQLLPEFPIAWSDDQNCHRIFFIRPTIKLAYKICELIRSSPNYNYVIIICGNRKHFFDRELERNGLFDNVKFLEFDLDFVTIESDLFSMELPQYSPEMFDRYYSPMAKSLWKLQVLYGQIQTFFGIGQCFCSIEKQLRQFSAELGEAFASADQPISHVFLFDRRCDIPSVLLTGLTYESVLDDVFTYKCGKISFKEALEKAGTESANPKQIDPSGVYALNNSDPIFSAIRNAHMTAVFPFLSSKAKMLQASFDRASAIKRVDEMKNFVSSELRNLKEQQKQLEFHIFTCEHILKGMGGANERFGIEQAIVRGEFEDQMVSETLLKLIASKCNHWVVLQIACLWSLRSQGLKSKFYRQFQETFLHRYGFEKLAVLYKLRQHFLLTEKESAIVRSKALPFLGKNANCPPLVDEFKPTQSFAPLPNVISALRLCPPHNENERKGNFEHKTMGVSSNVELKCNDREKDDGERKRRNLAYVFSEAYIPLISNIVHGTVTNGWDEAHLKRLFGEKCVHCTNPDARPPDNRIRRAILVCFVGGVTHAEIASLRRFAQDFDFRLIVLTTHIINREQFLQSFTNFLY</sequence>
<dbReference type="PROSITE" id="PS50267">
    <property type="entry name" value="NA_NEUROTRAN_SYMP_3"/>
    <property type="match status" value="1"/>
</dbReference>
<feature type="transmembrane region" description="Helical" evidence="11">
    <location>
        <begin position="269"/>
        <end position="285"/>
    </location>
</feature>
<comment type="caution">
    <text evidence="12">The sequence shown here is derived from an EMBL/GenBank/DDBJ whole genome shotgun (WGS) entry which is preliminary data.</text>
</comment>
<feature type="transmembrane region" description="Helical" evidence="11">
    <location>
        <begin position="475"/>
        <end position="496"/>
    </location>
</feature>
<feature type="transmembrane region" description="Helical" evidence="11">
    <location>
        <begin position="399"/>
        <end position="424"/>
    </location>
</feature>